<sequence>MLTGRTSDGRTVTQKQTVDMDDDRYPTLDTDDGRLDIPLILTELRHFAYDGEQLMTPEQIRRAVAELSELSREAYRRALAQRAPLPDDVLAESLNRILDNEAVRALAPFVQMVLMAGLPQLSGPTRRLMTVGESQRIAHALGAYALGAPLPADHPLHRALRAAVQEAADAVDTLPRAPGPGSCP</sequence>
<proteinExistence type="predicted"/>
<evidence type="ECO:0000256" key="1">
    <source>
        <dbReference type="SAM" id="MobiDB-lite"/>
    </source>
</evidence>
<accession>A0A927BI79</accession>
<dbReference type="AlphaFoldDB" id="A0A927BI79"/>
<evidence type="ECO:0000313" key="2">
    <source>
        <dbReference type="EMBL" id="MBD2827322.1"/>
    </source>
</evidence>
<feature type="compositionally biased region" description="Polar residues" evidence="1">
    <location>
        <begin position="1"/>
        <end position="17"/>
    </location>
</feature>
<comment type="caution">
    <text evidence="2">The sequence shown here is derived from an EMBL/GenBank/DDBJ whole genome shotgun (WGS) entry which is preliminary data.</text>
</comment>
<name>A0A927BI79_STRGL</name>
<feature type="region of interest" description="Disordered" evidence="1">
    <location>
        <begin position="1"/>
        <end position="25"/>
    </location>
</feature>
<protein>
    <submittedName>
        <fullName evidence="2">Uncharacterized protein</fullName>
    </submittedName>
</protein>
<dbReference type="EMBL" id="JACWUS010000001">
    <property type="protein sequence ID" value="MBD2827322.1"/>
    <property type="molecule type" value="Genomic_DNA"/>
</dbReference>
<reference evidence="2" key="1">
    <citation type="journal article" date="2020" name="PLoS ONE">
        <title>Isolation and characterization of Streptomyces bacteriophages and Streptomyces strains encoding biosynthetic arsenals: Streptomyces strains and phages for antibiotic discovery.</title>
        <authorList>
            <person name="Montano E.T."/>
            <person name="Nideffer J.F."/>
            <person name="Brumage L."/>
            <person name="Erb M."/>
            <person name="Derman A.I."/>
            <person name="Davis J.P."/>
            <person name="Estrada E."/>
            <person name="Fu S."/>
            <person name="Le D."/>
            <person name="Vuppala A."/>
            <person name="Tran C."/>
            <person name="Luterstein E."/>
            <person name="Lakkaraju S."/>
            <person name="Panchagnula S."/>
            <person name="Ren C."/>
            <person name="Doan J."/>
            <person name="Tran S."/>
            <person name="Soriano J."/>
            <person name="Fujita Y."/>
            <person name="Gutala P."/>
            <person name="Fujii Q."/>
            <person name="Lee M."/>
            <person name="Bui A."/>
            <person name="Villarreal C."/>
            <person name="Shing S.R."/>
            <person name="Kim S."/>
            <person name="Freeman D."/>
            <person name="Racha V."/>
            <person name="Ho A."/>
            <person name="Kumar P."/>
            <person name="Falah K."/>
            <person name="Dawson T."/>
            <person name="Enustun E."/>
            <person name="Prichard A."/>
            <person name="Gomez A."/>
            <person name="Khanna K."/>
            <person name="Trigg S."/>
            <person name="Fernandez L."/>
            <person name="Pogliano K."/>
            <person name="Pogliano J."/>
        </authorList>
    </citation>
    <scope>NUCLEOTIDE SEQUENCE</scope>
    <source>
        <strain evidence="2">QF2</strain>
    </source>
</reference>
<organism evidence="2">
    <name type="scientific">Streptomyces globisporus</name>
    <dbReference type="NCBI Taxonomy" id="1908"/>
    <lineage>
        <taxon>Bacteria</taxon>
        <taxon>Bacillati</taxon>
        <taxon>Actinomycetota</taxon>
        <taxon>Actinomycetes</taxon>
        <taxon>Kitasatosporales</taxon>
        <taxon>Streptomycetaceae</taxon>
        <taxon>Streptomyces</taxon>
    </lineage>
</organism>
<gene>
    <name evidence="2" type="ORF">ID875_00545</name>
</gene>